<feature type="transmembrane region" description="Helical" evidence="8">
    <location>
        <begin position="66"/>
        <end position="91"/>
    </location>
</feature>
<evidence type="ECO:0008006" key="11">
    <source>
        <dbReference type="Google" id="ProtNLM"/>
    </source>
</evidence>
<feature type="transmembrane region" description="Helical" evidence="8">
    <location>
        <begin position="144"/>
        <end position="163"/>
    </location>
</feature>
<protein>
    <recommendedName>
        <fullName evidence="11">AI-2E family transporter</fullName>
    </recommendedName>
</protein>
<name>A0A1F5GBW3_9BACT</name>
<organism evidence="9 10">
    <name type="scientific">Candidatus Curtissbacteria bacterium RIFCSPHIGHO2_01_FULL_40_12</name>
    <dbReference type="NCBI Taxonomy" id="1797710"/>
    <lineage>
        <taxon>Bacteria</taxon>
        <taxon>Candidatus Curtissiibacteriota</taxon>
    </lineage>
</organism>
<proteinExistence type="inferred from homology"/>
<evidence type="ECO:0000256" key="4">
    <source>
        <dbReference type="ARBA" id="ARBA00022475"/>
    </source>
</evidence>
<dbReference type="PANTHER" id="PTHR21716:SF53">
    <property type="entry name" value="PERMEASE PERM-RELATED"/>
    <property type="match status" value="1"/>
</dbReference>
<keyword evidence="5 8" id="KW-0812">Transmembrane</keyword>
<keyword evidence="4" id="KW-1003">Cell membrane</keyword>
<dbReference type="GO" id="GO:0055085">
    <property type="term" value="P:transmembrane transport"/>
    <property type="evidence" value="ECO:0007669"/>
    <property type="project" value="TreeGrafter"/>
</dbReference>
<feature type="transmembrane region" description="Helical" evidence="8">
    <location>
        <begin position="36"/>
        <end position="54"/>
    </location>
</feature>
<dbReference type="AlphaFoldDB" id="A0A1F5GBW3"/>
<dbReference type="EMBL" id="MFAY01000012">
    <property type="protein sequence ID" value="OGD89335.1"/>
    <property type="molecule type" value="Genomic_DNA"/>
</dbReference>
<comment type="similarity">
    <text evidence="2">Belongs to the autoinducer-2 exporter (AI-2E) (TC 2.A.86) family.</text>
</comment>
<evidence type="ECO:0000256" key="8">
    <source>
        <dbReference type="SAM" id="Phobius"/>
    </source>
</evidence>
<feature type="transmembrane region" description="Helical" evidence="8">
    <location>
        <begin position="295"/>
        <end position="321"/>
    </location>
</feature>
<reference evidence="9 10" key="1">
    <citation type="journal article" date="2016" name="Nat. Commun.">
        <title>Thousands of microbial genomes shed light on interconnected biogeochemical processes in an aquifer system.</title>
        <authorList>
            <person name="Anantharaman K."/>
            <person name="Brown C.T."/>
            <person name="Hug L.A."/>
            <person name="Sharon I."/>
            <person name="Castelle C.J."/>
            <person name="Probst A.J."/>
            <person name="Thomas B.C."/>
            <person name="Singh A."/>
            <person name="Wilkins M.J."/>
            <person name="Karaoz U."/>
            <person name="Brodie E.L."/>
            <person name="Williams K.H."/>
            <person name="Hubbard S.S."/>
            <person name="Banfield J.F."/>
        </authorList>
    </citation>
    <scope>NUCLEOTIDE SEQUENCE [LARGE SCALE GENOMIC DNA]</scope>
</reference>
<evidence type="ECO:0000313" key="10">
    <source>
        <dbReference type="Proteomes" id="UP000178577"/>
    </source>
</evidence>
<feature type="transmembrane region" description="Helical" evidence="8">
    <location>
        <begin position="203"/>
        <end position="220"/>
    </location>
</feature>
<keyword evidence="7 8" id="KW-0472">Membrane</keyword>
<dbReference type="InterPro" id="IPR002549">
    <property type="entry name" value="AI-2E-like"/>
</dbReference>
<evidence type="ECO:0000256" key="7">
    <source>
        <dbReference type="ARBA" id="ARBA00023136"/>
    </source>
</evidence>
<dbReference type="Pfam" id="PF01594">
    <property type="entry name" value="AI-2E_transport"/>
    <property type="match status" value="1"/>
</dbReference>
<feature type="transmembrane region" description="Helical" evidence="8">
    <location>
        <begin position="226"/>
        <end position="245"/>
    </location>
</feature>
<evidence type="ECO:0000313" key="9">
    <source>
        <dbReference type="EMBL" id="OGD89335.1"/>
    </source>
</evidence>
<evidence type="ECO:0000256" key="2">
    <source>
        <dbReference type="ARBA" id="ARBA00009773"/>
    </source>
</evidence>
<keyword evidence="3" id="KW-0813">Transport</keyword>
<accession>A0A1F5GBW3</accession>
<evidence type="ECO:0000256" key="3">
    <source>
        <dbReference type="ARBA" id="ARBA00022448"/>
    </source>
</evidence>
<evidence type="ECO:0000256" key="1">
    <source>
        <dbReference type="ARBA" id="ARBA00004651"/>
    </source>
</evidence>
<dbReference type="Proteomes" id="UP000178577">
    <property type="component" value="Unassembled WGS sequence"/>
</dbReference>
<feature type="transmembrane region" description="Helical" evidence="8">
    <location>
        <begin position="252"/>
        <end position="275"/>
    </location>
</feature>
<dbReference type="GO" id="GO:0005886">
    <property type="term" value="C:plasma membrane"/>
    <property type="evidence" value="ECO:0007669"/>
    <property type="project" value="UniProtKB-SubCell"/>
</dbReference>
<evidence type="ECO:0000256" key="5">
    <source>
        <dbReference type="ARBA" id="ARBA00022692"/>
    </source>
</evidence>
<feature type="transmembrane region" description="Helical" evidence="8">
    <location>
        <begin position="12"/>
        <end position="30"/>
    </location>
</feature>
<keyword evidence="6 8" id="KW-1133">Transmembrane helix</keyword>
<evidence type="ECO:0000256" key="6">
    <source>
        <dbReference type="ARBA" id="ARBA00022989"/>
    </source>
</evidence>
<dbReference type="PANTHER" id="PTHR21716">
    <property type="entry name" value="TRANSMEMBRANE PROTEIN"/>
    <property type="match status" value="1"/>
</dbReference>
<sequence length="343" mass="37524">MTEEKAPVRVEISYKTVIFSTLFLIGLWFIIQIREIIILVFLSIILLSALLKPVEWLNSKGVPRVLSVLFVYILVIAFISTVIGIIVPPLISQTSDLVSRLPQIIETINDFLVFHQIPVEDFSQLIARQLQSFAGNLIAISKTIFSSIFLLLTILVFTFYLLLEWKKFVRLISSPFSGKSEKKISGIIIKVEKGLGKWVRGQLTLSVIVGVLIYIGLRILGIPYAVPLALVAGILEIVPIIGPIVSAIPAVLVGLTIAPVMGLAVAALFLIVQQLENNLIVPMVMSKVVGLQPPIIIIALLIGAKLAGIGGAFLAVPIIVVSKIIIQEILTEDQVLEDDLKED</sequence>
<comment type="caution">
    <text evidence="9">The sequence shown here is derived from an EMBL/GenBank/DDBJ whole genome shotgun (WGS) entry which is preliminary data.</text>
</comment>
<comment type="subcellular location">
    <subcellularLocation>
        <location evidence="1">Cell membrane</location>
        <topology evidence="1">Multi-pass membrane protein</topology>
    </subcellularLocation>
</comment>
<gene>
    <name evidence="9" type="ORF">A2693_03855</name>
</gene>